<accession>A0A5B0MPC8</accession>
<keyword evidence="3" id="KW-1185">Reference proteome</keyword>
<sequence>MASTGTLSLVNSQSARDPEVQVQARPVDNKFPSNCDPSFQNAPELARPTWTAVTLSHEASPSQQESHEAFHPTIDTSHLDATDFNTSNHRHGLPSSRSSSSLASSFNTVIHLSSSTIANPTPTSQVAQGSFLESRSDSSQLLTELAAKTTHENSSDSNPDDINHANLADGKAAKIQFHNVVRISGGITSSPKRKRESKKVKQVPKKITIHRHRPPSIAEHTSSTSRSPTGRSSFGNGSPSYPHRMTSPNRASTPDSRSTLSGEIRRFDTRDSSSSPVSQSFQTNRQSTLRPGPPSARSSFSRRSRTESTSPSNANQQHAPVGSHPSLALSFARTASMSSSFTGSGTYSATIISRSSSPASSLYLPLRVPIVRAPAPFFGPTAERVARVRERRQVAQRDAERAKGGWKAWWNNWYYQSDSLTARKGKGKQDSTSATDENNDQGHSHYHSHSLDNSDSDDGSCYHDVILEHERKKLERKLRRIKQIRPSIDRKNARSGSSTHQSKRKRPNPEKADSKASQSWLSWASSIIVGLPPSPAHPLLPPPPGSGILRRPRLTTTSILPGKPILPIVSDPTYLSNSDPRPTGYLNVPEVDSRTPLLARPPLVSSYGNLPPEPPSSSDPFQSSSSHIKTSTDARFGLAPRRWFTVCWWTWKVQTICRTCYLELKSRLVGLFHVDWDSDERRYEGWENV</sequence>
<dbReference type="OrthoDB" id="2506196at2759"/>
<feature type="compositionally biased region" description="Basic residues" evidence="1">
    <location>
        <begin position="191"/>
        <end position="214"/>
    </location>
</feature>
<comment type="caution">
    <text evidence="2">The sequence shown here is derived from an EMBL/GenBank/DDBJ whole genome shotgun (WGS) entry which is preliminary data.</text>
</comment>
<feature type="region of interest" description="Disordered" evidence="1">
    <location>
        <begin position="1"/>
        <end position="101"/>
    </location>
</feature>
<feature type="compositionally biased region" description="Polar residues" evidence="1">
    <location>
        <begin position="246"/>
        <end position="261"/>
    </location>
</feature>
<name>A0A5B0MPC8_PUCGR</name>
<feature type="region of interest" description="Disordered" evidence="1">
    <location>
        <begin position="421"/>
        <end position="457"/>
    </location>
</feature>
<feature type="compositionally biased region" description="Polar residues" evidence="1">
    <location>
        <begin position="1"/>
        <end position="15"/>
    </location>
</feature>
<evidence type="ECO:0000313" key="2">
    <source>
        <dbReference type="EMBL" id="KAA1078203.1"/>
    </source>
</evidence>
<organism evidence="2 3">
    <name type="scientific">Puccinia graminis f. sp. tritici</name>
    <dbReference type="NCBI Taxonomy" id="56615"/>
    <lineage>
        <taxon>Eukaryota</taxon>
        <taxon>Fungi</taxon>
        <taxon>Dikarya</taxon>
        <taxon>Basidiomycota</taxon>
        <taxon>Pucciniomycotina</taxon>
        <taxon>Pucciniomycetes</taxon>
        <taxon>Pucciniales</taxon>
        <taxon>Pucciniaceae</taxon>
        <taxon>Puccinia</taxon>
    </lineage>
</organism>
<reference evidence="2 3" key="1">
    <citation type="submission" date="2019-05" db="EMBL/GenBank/DDBJ databases">
        <title>Emergence of the Ug99 lineage of the wheat stem rust pathogen through somatic hybridization.</title>
        <authorList>
            <person name="Li F."/>
            <person name="Upadhyaya N.M."/>
            <person name="Sperschneider J."/>
            <person name="Matny O."/>
            <person name="Nguyen-Phuc H."/>
            <person name="Mago R."/>
            <person name="Raley C."/>
            <person name="Miller M.E."/>
            <person name="Silverstein K.A.T."/>
            <person name="Henningsen E."/>
            <person name="Hirsch C.D."/>
            <person name="Visser B."/>
            <person name="Pretorius Z.A."/>
            <person name="Steffenson B.J."/>
            <person name="Schwessinger B."/>
            <person name="Dodds P.N."/>
            <person name="Figueroa M."/>
        </authorList>
    </citation>
    <scope>NUCLEOTIDE SEQUENCE [LARGE SCALE GENOMIC DNA]</scope>
    <source>
        <strain evidence="2">21-0</strain>
    </source>
</reference>
<feature type="region of interest" description="Disordered" evidence="1">
    <location>
        <begin position="184"/>
        <end position="323"/>
    </location>
</feature>
<feature type="compositionally biased region" description="Low complexity" evidence="1">
    <location>
        <begin position="221"/>
        <end position="233"/>
    </location>
</feature>
<proteinExistence type="predicted"/>
<dbReference type="EMBL" id="VSWC01000144">
    <property type="protein sequence ID" value="KAA1078203.1"/>
    <property type="molecule type" value="Genomic_DNA"/>
</dbReference>
<feature type="region of interest" description="Disordered" evidence="1">
    <location>
        <begin position="603"/>
        <end position="626"/>
    </location>
</feature>
<feature type="compositionally biased region" description="Polar residues" evidence="1">
    <location>
        <begin position="51"/>
        <end position="64"/>
    </location>
</feature>
<protein>
    <submittedName>
        <fullName evidence="2">Uncharacterized protein</fullName>
    </submittedName>
</protein>
<feature type="compositionally biased region" description="Polar residues" evidence="1">
    <location>
        <begin position="31"/>
        <end position="41"/>
    </location>
</feature>
<feature type="region of interest" description="Disordered" evidence="1">
    <location>
        <begin position="479"/>
        <end position="517"/>
    </location>
</feature>
<feature type="compositionally biased region" description="Low complexity" evidence="1">
    <location>
        <begin position="295"/>
        <end position="312"/>
    </location>
</feature>
<gene>
    <name evidence="2" type="ORF">PGT21_030506</name>
</gene>
<dbReference type="Proteomes" id="UP000324748">
    <property type="component" value="Unassembled WGS sequence"/>
</dbReference>
<dbReference type="AlphaFoldDB" id="A0A5B0MPC8"/>
<evidence type="ECO:0000313" key="3">
    <source>
        <dbReference type="Proteomes" id="UP000324748"/>
    </source>
</evidence>
<evidence type="ECO:0000256" key="1">
    <source>
        <dbReference type="SAM" id="MobiDB-lite"/>
    </source>
</evidence>